<dbReference type="Gene3D" id="3.40.50.300">
    <property type="entry name" value="P-loop containing nucleotide triphosphate hydrolases"/>
    <property type="match status" value="1"/>
</dbReference>
<dbReference type="PROSITE" id="PS50042">
    <property type="entry name" value="CNMP_BINDING_3"/>
    <property type="match status" value="1"/>
</dbReference>
<dbReference type="InterPro" id="IPR027417">
    <property type="entry name" value="P-loop_NTPase"/>
</dbReference>
<dbReference type="PROSITE" id="PS50893">
    <property type="entry name" value="ABC_TRANSPORTER_2"/>
    <property type="match status" value="1"/>
</dbReference>
<gene>
    <name evidence="6" type="ORF">NM125_06550</name>
</gene>
<dbReference type="AlphaFoldDB" id="A0A9X2RES5"/>
<protein>
    <submittedName>
        <fullName evidence="6">ATP-binding cassette domain-containing protein</fullName>
    </submittedName>
</protein>
<dbReference type="InterPro" id="IPR003439">
    <property type="entry name" value="ABC_transporter-like_ATP-bd"/>
</dbReference>
<comment type="caution">
    <text evidence="6">The sequence shown here is derived from an EMBL/GenBank/DDBJ whole genome shotgun (WGS) entry which is preliminary data.</text>
</comment>
<dbReference type="PANTHER" id="PTHR42939:SF1">
    <property type="entry name" value="ABC TRANSPORTER ATP-BINDING PROTEIN ALBC-RELATED"/>
    <property type="match status" value="1"/>
</dbReference>
<reference evidence="6" key="1">
    <citation type="submission" date="2022-06" db="EMBL/GenBank/DDBJ databases">
        <title>Gracilimonas sp. CAU 1638 isolated from sea sediment.</title>
        <authorList>
            <person name="Kim W."/>
        </authorList>
    </citation>
    <scope>NUCLEOTIDE SEQUENCE</scope>
    <source>
        <strain evidence="6">CAU 1638</strain>
    </source>
</reference>
<feature type="domain" description="ABC transporter" evidence="5">
    <location>
        <begin position="4"/>
        <end position="200"/>
    </location>
</feature>
<dbReference type="GO" id="GO:0005524">
    <property type="term" value="F:ATP binding"/>
    <property type="evidence" value="ECO:0007669"/>
    <property type="project" value="UniProtKB-KW"/>
</dbReference>
<evidence type="ECO:0000313" key="6">
    <source>
        <dbReference type="EMBL" id="MCP9291237.1"/>
    </source>
</evidence>
<keyword evidence="2" id="KW-0547">Nucleotide-binding</keyword>
<name>A0A9X2RES5_9BACT</name>
<sequence>MSKLILDSIFFYYPELKVLQGAFLEVPNRTITCLVGRNGSGKSTLFKIAAGQIQADSGITQIEELRLHKKSKITRFKHLSYLPQKPFLPGSIKVGNLIDKSFADQDEIIGHVLKKRVKNLSTGERRYLEILLVLSLGREFILLDEPFTGLSPILIEKVIEHLHNAKNHGSGILISDHYMRYISEIGESFYLLESGRTQVL</sequence>
<evidence type="ECO:0000256" key="3">
    <source>
        <dbReference type="ARBA" id="ARBA00022840"/>
    </source>
</evidence>
<keyword evidence="3 6" id="KW-0067">ATP-binding</keyword>
<dbReference type="PANTHER" id="PTHR42939">
    <property type="entry name" value="ABC TRANSPORTER ATP-BINDING PROTEIN ALBC-RELATED"/>
    <property type="match status" value="1"/>
</dbReference>
<dbReference type="InterPro" id="IPR051782">
    <property type="entry name" value="ABC_Transporter_VariousFunc"/>
</dbReference>
<evidence type="ECO:0000259" key="4">
    <source>
        <dbReference type="PROSITE" id="PS50042"/>
    </source>
</evidence>
<evidence type="ECO:0000259" key="5">
    <source>
        <dbReference type="PROSITE" id="PS50893"/>
    </source>
</evidence>
<dbReference type="EMBL" id="JANDBC010000001">
    <property type="protein sequence ID" value="MCP9291237.1"/>
    <property type="molecule type" value="Genomic_DNA"/>
</dbReference>
<organism evidence="6 7">
    <name type="scientific">Gracilimonas sediminicola</name>
    <dbReference type="NCBI Taxonomy" id="2952158"/>
    <lineage>
        <taxon>Bacteria</taxon>
        <taxon>Pseudomonadati</taxon>
        <taxon>Balneolota</taxon>
        <taxon>Balneolia</taxon>
        <taxon>Balneolales</taxon>
        <taxon>Balneolaceae</taxon>
        <taxon>Gracilimonas</taxon>
    </lineage>
</organism>
<evidence type="ECO:0000256" key="2">
    <source>
        <dbReference type="ARBA" id="ARBA00022741"/>
    </source>
</evidence>
<accession>A0A9X2RES5</accession>
<dbReference type="Pfam" id="PF00005">
    <property type="entry name" value="ABC_tran"/>
    <property type="match status" value="1"/>
</dbReference>
<dbReference type="RefSeq" id="WP_255134001.1">
    <property type="nucleotide sequence ID" value="NZ_JANDBC010000001.1"/>
</dbReference>
<keyword evidence="1" id="KW-0813">Transport</keyword>
<dbReference type="SUPFAM" id="SSF52540">
    <property type="entry name" value="P-loop containing nucleoside triphosphate hydrolases"/>
    <property type="match status" value="1"/>
</dbReference>
<proteinExistence type="predicted"/>
<evidence type="ECO:0000313" key="7">
    <source>
        <dbReference type="Proteomes" id="UP001139125"/>
    </source>
</evidence>
<feature type="domain" description="Cyclic nucleotide-binding" evidence="4">
    <location>
        <begin position="146"/>
        <end position="200"/>
    </location>
</feature>
<evidence type="ECO:0000256" key="1">
    <source>
        <dbReference type="ARBA" id="ARBA00022448"/>
    </source>
</evidence>
<keyword evidence="7" id="KW-1185">Reference proteome</keyword>
<dbReference type="GO" id="GO:0016887">
    <property type="term" value="F:ATP hydrolysis activity"/>
    <property type="evidence" value="ECO:0007669"/>
    <property type="project" value="InterPro"/>
</dbReference>
<dbReference type="InterPro" id="IPR000595">
    <property type="entry name" value="cNMP-bd_dom"/>
</dbReference>
<dbReference type="Proteomes" id="UP001139125">
    <property type="component" value="Unassembled WGS sequence"/>
</dbReference>